<dbReference type="KEGG" id="pcor:KS4_34230"/>
<dbReference type="RefSeq" id="WP_145080538.1">
    <property type="nucleotide sequence ID" value="NZ_CP036425.1"/>
</dbReference>
<organism evidence="1 2">
    <name type="scientific">Poriferisphaera corsica</name>
    <dbReference type="NCBI Taxonomy" id="2528020"/>
    <lineage>
        <taxon>Bacteria</taxon>
        <taxon>Pseudomonadati</taxon>
        <taxon>Planctomycetota</taxon>
        <taxon>Phycisphaerae</taxon>
        <taxon>Phycisphaerales</taxon>
        <taxon>Phycisphaeraceae</taxon>
        <taxon>Poriferisphaera</taxon>
    </lineage>
</organism>
<accession>A0A517YYM9</accession>
<sequence>MKVVLRGKFLGGRELGFGVMIGRVVCGVGEGDELRLVAGGGFWVVGHPTTGGRGLVWGS</sequence>
<dbReference type="AlphaFoldDB" id="A0A517YYM9"/>
<name>A0A517YYM9_9BACT</name>
<protein>
    <submittedName>
        <fullName evidence="1">Uncharacterized protein</fullName>
    </submittedName>
</protein>
<gene>
    <name evidence="1" type="ORF">KS4_34230</name>
</gene>
<proteinExistence type="predicted"/>
<evidence type="ECO:0000313" key="2">
    <source>
        <dbReference type="Proteomes" id="UP000317369"/>
    </source>
</evidence>
<keyword evidence="2" id="KW-1185">Reference proteome</keyword>
<evidence type="ECO:0000313" key="1">
    <source>
        <dbReference type="EMBL" id="QDU35342.1"/>
    </source>
</evidence>
<reference evidence="1 2" key="1">
    <citation type="submission" date="2019-02" db="EMBL/GenBank/DDBJ databases">
        <title>Deep-cultivation of Planctomycetes and their phenomic and genomic characterization uncovers novel biology.</title>
        <authorList>
            <person name="Wiegand S."/>
            <person name="Jogler M."/>
            <person name="Boedeker C."/>
            <person name="Pinto D."/>
            <person name="Vollmers J."/>
            <person name="Rivas-Marin E."/>
            <person name="Kohn T."/>
            <person name="Peeters S.H."/>
            <person name="Heuer A."/>
            <person name="Rast P."/>
            <person name="Oberbeckmann S."/>
            <person name="Bunk B."/>
            <person name="Jeske O."/>
            <person name="Meyerdierks A."/>
            <person name="Storesund J.E."/>
            <person name="Kallscheuer N."/>
            <person name="Luecker S."/>
            <person name="Lage O.M."/>
            <person name="Pohl T."/>
            <person name="Merkel B.J."/>
            <person name="Hornburger P."/>
            <person name="Mueller R.-W."/>
            <person name="Bruemmer F."/>
            <person name="Labrenz M."/>
            <person name="Spormann A.M."/>
            <person name="Op den Camp H."/>
            <person name="Overmann J."/>
            <person name="Amann R."/>
            <person name="Jetten M.S.M."/>
            <person name="Mascher T."/>
            <person name="Medema M.H."/>
            <person name="Devos D.P."/>
            <person name="Kaster A.-K."/>
            <person name="Ovreas L."/>
            <person name="Rohde M."/>
            <person name="Galperin M.Y."/>
            <person name="Jogler C."/>
        </authorList>
    </citation>
    <scope>NUCLEOTIDE SEQUENCE [LARGE SCALE GENOMIC DNA]</scope>
    <source>
        <strain evidence="1 2">KS4</strain>
    </source>
</reference>
<dbReference type="Proteomes" id="UP000317369">
    <property type="component" value="Chromosome"/>
</dbReference>
<dbReference type="EMBL" id="CP036425">
    <property type="protein sequence ID" value="QDU35342.1"/>
    <property type="molecule type" value="Genomic_DNA"/>
</dbReference>